<organism evidence="2 3">
    <name type="scientific">Microthlaspi erraticum</name>
    <dbReference type="NCBI Taxonomy" id="1685480"/>
    <lineage>
        <taxon>Eukaryota</taxon>
        <taxon>Viridiplantae</taxon>
        <taxon>Streptophyta</taxon>
        <taxon>Embryophyta</taxon>
        <taxon>Tracheophyta</taxon>
        <taxon>Spermatophyta</taxon>
        <taxon>Magnoliopsida</taxon>
        <taxon>eudicotyledons</taxon>
        <taxon>Gunneridae</taxon>
        <taxon>Pentapetalae</taxon>
        <taxon>rosids</taxon>
        <taxon>malvids</taxon>
        <taxon>Brassicales</taxon>
        <taxon>Brassicaceae</taxon>
        <taxon>Coluteocarpeae</taxon>
        <taxon>Microthlaspi</taxon>
    </lineage>
</organism>
<protein>
    <recommendedName>
        <fullName evidence="1">Reverse transcriptase Ty1/copia-type domain-containing protein</fullName>
    </recommendedName>
</protein>
<dbReference type="InterPro" id="IPR013103">
    <property type="entry name" value="RVT_2"/>
</dbReference>
<proteinExistence type="predicted"/>
<dbReference type="AlphaFoldDB" id="A0A6D2J888"/>
<sequence>MGSTPTPTVTRSKSGIVKPRQQLCLHTSVVSPLPLSHIQAAKDPYWNGAMSEEYSSLIKARTWDLVPWQVATNIVRSLWNYRHKFNANGELTRHKARLCANGKSQELGVDCDEMFSPFVKPASVRTVLHVAVAKDWPLHQLDVKNAFLNGDLEETVYMHQPPGFVDPTKPDHVCLLRRSLSTA</sequence>
<reference evidence="2" key="1">
    <citation type="submission" date="2020-01" db="EMBL/GenBank/DDBJ databases">
        <authorList>
            <person name="Mishra B."/>
        </authorList>
    </citation>
    <scope>NUCLEOTIDE SEQUENCE [LARGE SCALE GENOMIC DNA]</scope>
</reference>
<dbReference type="EMBL" id="CACVBM020001173">
    <property type="protein sequence ID" value="CAA7037225.1"/>
    <property type="molecule type" value="Genomic_DNA"/>
</dbReference>
<dbReference type="Proteomes" id="UP000467841">
    <property type="component" value="Unassembled WGS sequence"/>
</dbReference>
<name>A0A6D2J888_9BRAS</name>
<dbReference type="Pfam" id="PF07727">
    <property type="entry name" value="RVT_2"/>
    <property type="match status" value="1"/>
</dbReference>
<evidence type="ECO:0000259" key="1">
    <source>
        <dbReference type="Pfam" id="PF07727"/>
    </source>
</evidence>
<gene>
    <name evidence="2" type="ORF">MERR_LOCUS24460</name>
</gene>
<feature type="domain" description="Reverse transcriptase Ty1/copia-type" evidence="1">
    <location>
        <begin position="61"/>
        <end position="180"/>
    </location>
</feature>
<evidence type="ECO:0000313" key="3">
    <source>
        <dbReference type="Proteomes" id="UP000467841"/>
    </source>
</evidence>
<dbReference type="OrthoDB" id="7473114at2759"/>
<evidence type="ECO:0000313" key="2">
    <source>
        <dbReference type="EMBL" id="CAA7037225.1"/>
    </source>
</evidence>
<comment type="caution">
    <text evidence="2">The sequence shown here is derived from an EMBL/GenBank/DDBJ whole genome shotgun (WGS) entry which is preliminary data.</text>
</comment>
<accession>A0A6D2J888</accession>
<keyword evidence="3" id="KW-1185">Reference proteome</keyword>